<dbReference type="GO" id="GO:0008146">
    <property type="term" value="F:sulfotransferase activity"/>
    <property type="evidence" value="ECO:0007669"/>
    <property type="project" value="InterPro"/>
</dbReference>
<keyword evidence="7" id="KW-0472">Membrane</keyword>
<evidence type="ECO:0000313" key="11">
    <source>
        <dbReference type="Proteomes" id="UP000245119"/>
    </source>
</evidence>
<dbReference type="OrthoDB" id="6205631at2759"/>
<reference evidence="10 11" key="1">
    <citation type="submission" date="2018-04" db="EMBL/GenBank/DDBJ databases">
        <title>The genome of golden apple snail Pomacea canaliculata provides insight into stress tolerance and invasive adaptation.</title>
        <authorList>
            <person name="Liu C."/>
            <person name="Liu B."/>
            <person name="Ren Y."/>
            <person name="Zhang Y."/>
            <person name="Wang H."/>
            <person name="Li S."/>
            <person name="Jiang F."/>
            <person name="Yin L."/>
            <person name="Zhang G."/>
            <person name="Qian W."/>
            <person name="Fan W."/>
        </authorList>
    </citation>
    <scope>NUCLEOTIDE SEQUENCE [LARGE SCALE GENOMIC DNA]</scope>
    <source>
        <strain evidence="10">SZHN2017</strain>
        <tissue evidence="10">Muscle</tissue>
    </source>
</reference>
<evidence type="ECO:0000256" key="8">
    <source>
        <dbReference type="ARBA" id="ARBA00023180"/>
    </source>
</evidence>
<evidence type="ECO:0000256" key="5">
    <source>
        <dbReference type="ARBA" id="ARBA00022989"/>
    </source>
</evidence>
<dbReference type="InterPro" id="IPR018011">
    <property type="entry name" value="Carb_sulfotrans_8-10"/>
</dbReference>
<dbReference type="EC" id="2.8.2.-" evidence="9"/>
<proteinExistence type="inferred from homology"/>
<dbReference type="InterPro" id="IPR005331">
    <property type="entry name" value="Sulfotransferase"/>
</dbReference>
<keyword evidence="6 9" id="KW-0333">Golgi apparatus</keyword>
<comment type="subcellular location">
    <subcellularLocation>
        <location evidence="1 9">Golgi apparatus membrane</location>
        <topology evidence="1 9">Single-pass type II membrane protein</topology>
    </subcellularLocation>
</comment>
<name>A0A2T7PJL4_POMCA</name>
<evidence type="ECO:0000256" key="4">
    <source>
        <dbReference type="ARBA" id="ARBA00022692"/>
    </source>
</evidence>
<dbReference type="AlphaFoldDB" id="A0A2T7PJL4"/>
<keyword evidence="8 9" id="KW-0325">Glycoprotein</keyword>
<evidence type="ECO:0000256" key="6">
    <source>
        <dbReference type="ARBA" id="ARBA00023034"/>
    </source>
</evidence>
<keyword evidence="3 9" id="KW-0808">Transferase</keyword>
<keyword evidence="9" id="KW-0735">Signal-anchor</keyword>
<accession>A0A2T7PJL4</accession>
<sequence>MSPRLRRRRGAVALLVIATATPVLLLLTRMNSPPSEKAPRTLQQTDYDLEKESERASTVHVMLDQPTSMEVFRQRKARLQQACAINPPTSTLMPPFQYGVMTAGRMAYCPMPKSGSTVWKRILYYIDQKLNVSFLDVDYGDIHAKTMYMFDMTYKHPPSDGDVKSVVFVREPYSRLFAGYLDKLFTPRHANWIRYAQPVLRYTRKYATAHELACAHDVQFEEFVEYYVALETGDLREPRDEHFAPLTQLCGFCRRDYDFVGHQETFASDTLGILEQLNASGLLTPEDFAHEFARYEMEALVRYTFANELEDEAKVGACMSRHEALRRLWKVLQVRGCLSSLEFFPFTEEDCQEVTVDVFMELAMEAFQRSLSDQNRTSNYQAAMMEAYSTVSFYLRNALRGVLWKDFMYFGTTPATPTFFLPKTTFFYRTIVSISVVTARNNTRQLPRAQVTHLEVFYKRQQRLVDACEGQRKHIHDHMPVKAPRKLFRVGDLAMCPIPKSGSTFWKQVLLYIHDNKY</sequence>
<dbReference type="GO" id="GO:0000139">
    <property type="term" value="C:Golgi membrane"/>
    <property type="evidence" value="ECO:0007669"/>
    <property type="project" value="UniProtKB-SubCell"/>
</dbReference>
<dbReference type="Pfam" id="PF03567">
    <property type="entry name" value="Sulfotransfer_2"/>
    <property type="match status" value="1"/>
</dbReference>
<evidence type="ECO:0000313" key="10">
    <source>
        <dbReference type="EMBL" id="PVD33626.1"/>
    </source>
</evidence>
<dbReference type="Proteomes" id="UP000245119">
    <property type="component" value="Linkage Group LG3"/>
</dbReference>
<evidence type="ECO:0000256" key="3">
    <source>
        <dbReference type="ARBA" id="ARBA00022679"/>
    </source>
</evidence>
<keyword evidence="9" id="KW-0119">Carbohydrate metabolism</keyword>
<keyword evidence="11" id="KW-1185">Reference proteome</keyword>
<gene>
    <name evidence="10" type="ORF">C0Q70_04884</name>
</gene>
<evidence type="ECO:0000256" key="9">
    <source>
        <dbReference type="RuleBase" id="RU364020"/>
    </source>
</evidence>
<evidence type="ECO:0000256" key="7">
    <source>
        <dbReference type="ARBA" id="ARBA00023136"/>
    </source>
</evidence>
<evidence type="ECO:0000256" key="1">
    <source>
        <dbReference type="ARBA" id="ARBA00004323"/>
    </source>
</evidence>
<keyword evidence="4" id="KW-0812">Transmembrane</keyword>
<comment type="similarity">
    <text evidence="2 9">Belongs to the sulfotransferase 2 family.</text>
</comment>
<protein>
    <recommendedName>
        <fullName evidence="9">Carbohydrate sulfotransferase</fullName>
        <ecNumber evidence="9">2.8.2.-</ecNumber>
    </recommendedName>
</protein>
<comment type="caution">
    <text evidence="10">The sequence shown here is derived from an EMBL/GenBank/DDBJ whole genome shotgun (WGS) entry which is preliminary data.</text>
</comment>
<organism evidence="10 11">
    <name type="scientific">Pomacea canaliculata</name>
    <name type="common">Golden apple snail</name>
    <dbReference type="NCBI Taxonomy" id="400727"/>
    <lineage>
        <taxon>Eukaryota</taxon>
        <taxon>Metazoa</taxon>
        <taxon>Spiralia</taxon>
        <taxon>Lophotrochozoa</taxon>
        <taxon>Mollusca</taxon>
        <taxon>Gastropoda</taxon>
        <taxon>Caenogastropoda</taxon>
        <taxon>Architaenioglossa</taxon>
        <taxon>Ampullarioidea</taxon>
        <taxon>Ampullariidae</taxon>
        <taxon>Pomacea</taxon>
    </lineage>
</organism>
<dbReference type="PANTHER" id="PTHR12137:SF54">
    <property type="entry name" value="CARBOHYDRATE SULFOTRANSFERASE"/>
    <property type="match status" value="1"/>
</dbReference>
<dbReference type="PANTHER" id="PTHR12137">
    <property type="entry name" value="CARBOHYDRATE SULFOTRANSFERASE"/>
    <property type="match status" value="1"/>
</dbReference>
<keyword evidence="5" id="KW-1133">Transmembrane helix</keyword>
<evidence type="ECO:0000256" key="2">
    <source>
        <dbReference type="ARBA" id="ARBA00006339"/>
    </source>
</evidence>
<dbReference type="EMBL" id="PZQS01000003">
    <property type="protein sequence ID" value="PVD33626.1"/>
    <property type="molecule type" value="Genomic_DNA"/>
</dbReference>
<dbReference type="GO" id="GO:0016051">
    <property type="term" value="P:carbohydrate biosynthetic process"/>
    <property type="evidence" value="ECO:0007669"/>
    <property type="project" value="InterPro"/>
</dbReference>